<feature type="domain" description="BACK" evidence="10">
    <location>
        <begin position="214"/>
        <end position="315"/>
    </location>
</feature>
<feature type="signal peptide" evidence="8">
    <location>
        <begin position="1"/>
        <end position="27"/>
    </location>
</feature>
<evidence type="ECO:0000256" key="3">
    <source>
        <dbReference type="ARBA" id="ARBA00022441"/>
    </source>
</evidence>
<dbReference type="Gene3D" id="3.30.710.10">
    <property type="entry name" value="Potassium Channel Kv1.1, Chain A"/>
    <property type="match status" value="1"/>
</dbReference>
<dbReference type="SMART" id="SM00225">
    <property type="entry name" value="BTB"/>
    <property type="match status" value="1"/>
</dbReference>
<evidence type="ECO:0000256" key="2">
    <source>
        <dbReference type="ARBA" id="ARBA00013699"/>
    </source>
</evidence>
<keyword evidence="5" id="KW-0833">Ubl conjugation pathway</keyword>
<reference evidence="11 12" key="1">
    <citation type="journal article" date="2023" name="Arcadia Sci">
        <title>De novo assembly of a long-read Amblyomma americanum tick genome.</title>
        <authorList>
            <person name="Chou S."/>
            <person name="Poskanzer K.E."/>
            <person name="Rollins M."/>
            <person name="Thuy-Boun P.S."/>
        </authorList>
    </citation>
    <scope>NUCLEOTIDE SEQUENCE [LARGE SCALE GENOMIC DNA]</scope>
    <source>
        <strain evidence="11">F_SG_1</strain>
        <tissue evidence="11">Salivary glands</tissue>
    </source>
</reference>
<dbReference type="Pfam" id="PF07707">
    <property type="entry name" value="BACK"/>
    <property type="match status" value="1"/>
</dbReference>
<feature type="chain" id="PRO_5043056209" description="Kelch-like protein diablo" evidence="8">
    <location>
        <begin position="28"/>
        <end position="682"/>
    </location>
</feature>
<feature type="domain" description="BTB" evidence="9">
    <location>
        <begin position="103"/>
        <end position="209"/>
    </location>
</feature>
<dbReference type="PIRSF" id="PIRSF037037">
    <property type="entry name" value="Kelch-like_protein_gigaxonin"/>
    <property type="match status" value="1"/>
</dbReference>
<evidence type="ECO:0000256" key="7">
    <source>
        <dbReference type="ARBA" id="ARBA00043912"/>
    </source>
</evidence>
<evidence type="ECO:0000313" key="11">
    <source>
        <dbReference type="EMBL" id="KAK8777212.1"/>
    </source>
</evidence>
<dbReference type="SMART" id="SM00612">
    <property type="entry name" value="Kelch"/>
    <property type="match status" value="6"/>
</dbReference>
<keyword evidence="6" id="KW-0009">Actin-binding</keyword>
<dbReference type="AlphaFoldDB" id="A0AAQ4ER44"/>
<dbReference type="Gene3D" id="1.25.40.420">
    <property type="match status" value="1"/>
</dbReference>
<comment type="pathway">
    <text evidence="1">Protein modification; protein ubiquitination.</text>
</comment>
<comment type="caution">
    <text evidence="11">The sequence shown here is derived from an EMBL/GenBank/DDBJ whole genome shotgun (WGS) entry which is preliminary data.</text>
</comment>
<accession>A0AAQ4ER44</accession>
<keyword evidence="3" id="KW-0880">Kelch repeat</keyword>
<dbReference type="InterPro" id="IPR017096">
    <property type="entry name" value="BTB-kelch_protein"/>
</dbReference>
<dbReference type="InterPro" id="IPR011705">
    <property type="entry name" value="BACK"/>
</dbReference>
<dbReference type="InterPro" id="IPR015915">
    <property type="entry name" value="Kelch-typ_b-propeller"/>
</dbReference>
<keyword evidence="4" id="KW-0677">Repeat</keyword>
<dbReference type="InterPro" id="IPR000210">
    <property type="entry name" value="BTB/POZ_dom"/>
</dbReference>
<dbReference type="Proteomes" id="UP001321473">
    <property type="component" value="Unassembled WGS sequence"/>
</dbReference>
<organism evidence="11 12">
    <name type="scientific">Amblyomma americanum</name>
    <name type="common">Lone star tick</name>
    <dbReference type="NCBI Taxonomy" id="6943"/>
    <lineage>
        <taxon>Eukaryota</taxon>
        <taxon>Metazoa</taxon>
        <taxon>Ecdysozoa</taxon>
        <taxon>Arthropoda</taxon>
        <taxon>Chelicerata</taxon>
        <taxon>Arachnida</taxon>
        <taxon>Acari</taxon>
        <taxon>Parasitiformes</taxon>
        <taxon>Ixodida</taxon>
        <taxon>Ixodoidea</taxon>
        <taxon>Ixodidae</taxon>
        <taxon>Amblyomminae</taxon>
        <taxon>Amblyomma</taxon>
    </lineage>
</organism>
<evidence type="ECO:0000256" key="5">
    <source>
        <dbReference type="ARBA" id="ARBA00022786"/>
    </source>
</evidence>
<evidence type="ECO:0000256" key="1">
    <source>
        <dbReference type="ARBA" id="ARBA00004906"/>
    </source>
</evidence>
<gene>
    <name evidence="11" type="ORF">V5799_029442</name>
</gene>
<evidence type="ECO:0000259" key="10">
    <source>
        <dbReference type="SMART" id="SM00875"/>
    </source>
</evidence>
<dbReference type="PRINTS" id="PR00501">
    <property type="entry name" value="KELCHREPEAT"/>
</dbReference>
<keyword evidence="8" id="KW-0732">Signal</keyword>
<dbReference type="PANTHER" id="PTHR24412">
    <property type="entry name" value="KELCH PROTEIN"/>
    <property type="match status" value="1"/>
</dbReference>
<sequence>MLHIFSDNKIFTCAVLMFCLILVTCCSLNMTDCEEVPRPEMSSPAVATVGTNADADADNLITIWSEARLLFADIEGRQPAFAPGAASRAMPGLSEQRKARQFCDVVFKATDGAEVWAHRFSGCANLFNVTKKAMTKDQDQEQQEWMPPIRVVVSDMSSDMLELLVDFAYHVPLHGRIGLHNVGQVLEMAEKYNISKIREHCINMLKQNLEPDSCINIYHLALNRGYDNLAADALRYLIRHFDEVWENDEQFQSLTAEEFRIILSDNRLHAPSEVDHTFRAILKWISADAAGRKKYLAQLLPLVRFARCTVSSFLECPSGAGTNGIHEREFDRVVTDPQIQADGDSLRVLNAIHQSLTRQSMALGECAGVDLSSKLWLTPRIPKDILFLFGGWTSGATNNMHAFNCRTGTWRLIGNQYTTPRAYHGAAVLNSCIYFVGGFNGRECYHSVVCFDVNLNRWSHKANMLQARCYVSVATLQGLIYAMGGFDGRLRTSSVERYDAKKNQWTLVAAMNDVRSDAAATTAAGRIYIVGGFTGREVLDTVECYDPSSNTWTRVLTMSTPRSGVKVATHKDIIYVIGGYNGVTRLSSMEQLDTRRARFSELPSMSQARSNFATVVLEGFIYAIGGFSGLTTVSLVERYDIEGRKWYPAQPISMNCSASAASIVYDVLNPGEYMPTLHLTLV</sequence>
<dbReference type="SUPFAM" id="SSF54695">
    <property type="entry name" value="POZ domain"/>
    <property type="match status" value="1"/>
</dbReference>
<dbReference type="EMBL" id="JARKHS020012084">
    <property type="protein sequence ID" value="KAK8777212.1"/>
    <property type="molecule type" value="Genomic_DNA"/>
</dbReference>
<dbReference type="InterPro" id="IPR011333">
    <property type="entry name" value="SKP1/BTB/POZ_sf"/>
</dbReference>
<protein>
    <recommendedName>
        <fullName evidence="2">Kelch-like protein diablo</fullName>
    </recommendedName>
</protein>
<dbReference type="InterPro" id="IPR006652">
    <property type="entry name" value="Kelch_1"/>
</dbReference>
<evidence type="ECO:0000313" key="12">
    <source>
        <dbReference type="Proteomes" id="UP001321473"/>
    </source>
</evidence>
<name>A0AAQ4ER44_AMBAM</name>
<comment type="function">
    <text evidence="7">Probable substrate-specific adapter of an E3 ubiquitin-protein ligase complex which mediates the ubiquitination and subsequent proteasomal degradation of target proteins. May have a role in synapse differentiation and growth.</text>
</comment>
<evidence type="ECO:0000256" key="6">
    <source>
        <dbReference type="ARBA" id="ARBA00023203"/>
    </source>
</evidence>
<dbReference type="SMART" id="SM00875">
    <property type="entry name" value="BACK"/>
    <property type="match status" value="1"/>
</dbReference>
<dbReference type="GO" id="GO:0003779">
    <property type="term" value="F:actin binding"/>
    <property type="evidence" value="ECO:0007669"/>
    <property type="project" value="UniProtKB-KW"/>
</dbReference>
<evidence type="ECO:0000256" key="4">
    <source>
        <dbReference type="ARBA" id="ARBA00022737"/>
    </source>
</evidence>
<proteinExistence type="predicted"/>
<dbReference type="Pfam" id="PF00651">
    <property type="entry name" value="BTB"/>
    <property type="match status" value="1"/>
</dbReference>
<dbReference type="PANTHER" id="PTHR24412:SF172">
    <property type="entry name" value="KELCH-LIKE PROTEIN 10"/>
    <property type="match status" value="1"/>
</dbReference>
<dbReference type="Pfam" id="PF24681">
    <property type="entry name" value="Kelch_KLHDC2_KLHL20_DRC7"/>
    <property type="match status" value="2"/>
</dbReference>
<evidence type="ECO:0000259" key="9">
    <source>
        <dbReference type="SMART" id="SM00225"/>
    </source>
</evidence>
<keyword evidence="12" id="KW-1185">Reference proteome</keyword>
<evidence type="ECO:0000256" key="8">
    <source>
        <dbReference type="SAM" id="SignalP"/>
    </source>
</evidence>
<dbReference type="SUPFAM" id="SSF117281">
    <property type="entry name" value="Kelch motif"/>
    <property type="match status" value="1"/>
</dbReference>
<dbReference type="Gene3D" id="2.120.10.80">
    <property type="entry name" value="Kelch-type beta propeller"/>
    <property type="match status" value="2"/>
</dbReference>